<keyword evidence="4" id="KW-1185">Reference proteome</keyword>
<sequence>MDRPRVVFVHGIRTSRTMWRAQLDALNAAGRDAVAINLPGHGDRIGESFTVDSALAAIDDEVSRTDSPVLLVGLSLGGYFSIRYAAEHPDRVSGLVAASCSSLPRRVSVGAYRALARGIHRLPDRGLALHNGMARRFVPPAGFVDLGAGGVALDVMDDGLAAAGQLDPLRDLAAYPGPVWLVNGALDHFRLDESRMLRACRDGRRVRIPGATHLASLVRPEAFTRVVVDALETVDRRLARHPEQ</sequence>
<dbReference type="SUPFAM" id="SSF53474">
    <property type="entry name" value="alpha/beta-Hydrolases"/>
    <property type="match status" value="1"/>
</dbReference>
<feature type="domain" description="AB hydrolase-1" evidence="1">
    <location>
        <begin position="6"/>
        <end position="224"/>
    </location>
</feature>
<dbReference type="PANTHER" id="PTHR43194:SF2">
    <property type="entry name" value="PEROXISOMAL MEMBRANE PROTEIN LPX1"/>
    <property type="match status" value="1"/>
</dbReference>
<dbReference type="Gene3D" id="3.40.50.1820">
    <property type="entry name" value="alpha/beta hydrolase"/>
    <property type="match status" value="1"/>
</dbReference>
<accession>A0A4Q2M2Y8</accession>
<dbReference type="Proteomes" id="UP000292686">
    <property type="component" value="Unassembled WGS sequence"/>
</dbReference>
<dbReference type="InterPro" id="IPR050228">
    <property type="entry name" value="Carboxylesterase_BioH"/>
</dbReference>
<evidence type="ECO:0000313" key="4">
    <source>
        <dbReference type="Proteomes" id="UP000292686"/>
    </source>
</evidence>
<dbReference type="RefSeq" id="WP_129175165.1">
    <property type="nucleotide sequence ID" value="NZ_JACCBI010000001.1"/>
</dbReference>
<dbReference type="InterPro" id="IPR029058">
    <property type="entry name" value="AB_hydrolase_fold"/>
</dbReference>
<dbReference type="EMBL" id="JACCBI010000001">
    <property type="protein sequence ID" value="NYD66004.1"/>
    <property type="molecule type" value="Genomic_DNA"/>
</dbReference>
<dbReference type="GO" id="GO:0016787">
    <property type="term" value="F:hydrolase activity"/>
    <property type="evidence" value="ECO:0007669"/>
    <property type="project" value="UniProtKB-KW"/>
</dbReference>
<evidence type="ECO:0000313" key="2">
    <source>
        <dbReference type="EMBL" id="NYD66004.1"/>
    </source>
</evidence>
<organism evidence="3 4">
    <name type="scientific">Agromyces atrinae</name>
    <dbReference type="NCBI Taxonomy" id="592376"/>
    <lineage>
        <taxon>Bacteria</taxon>
        <taxon>Bacillati</taxon>
        <taxon>Actinomycetota</taxon>
        <taxon>Actinomycetes</taxon>
        <taxon>Micrococcales</taxon>
        <taxon>Microbacteriaceae</taxon>
        <taxon>Agromyces</taxon>
    </lineage>
</organism>
<comment type="caution">
    <text evidence="3">The sequence shown here is derived from an EMBL/GenBank/DDBJ whole genome shotgun (WGS) entry which is preliminary data.</text>
</comment>
<evidence type="ECO:0000313" key="5">
    <source>
        <dbReference type="Proteomes" id="UP000581087"/>
    </source>
</evidence>
<protein>
    <submittedName>
        <fullName evidence="3">Alpha/beta fold hydrolase</fullName>
    </submittedName>
    <submittedName>
        <fullName evidence="2">Pimeloyl-ACP methyl ester carboxylesterase</fullName>
    </submittedName>
</protein>
<dbReference type="EMBL" id="SDPM01000005">
    <property type="protein sequence ID" value="RXZ86334.1"/>
    <property type="molecule type" value="Genomic_DNA"/>
</dbReference>
<reference evidence="3 4" key="1">
    <citation type="submission" date="2019-01" db="EMBL/GenBank/DDBJ databases">
        <title>Agromyces.</title>
        <authorList>
            <person name="Li J."/>
        </authorList>
    </citation>
    <scope>NUCLEOTIDE SEQUENCE [LARGE SCALE GENOMIC DNA]</scope>
    <source>
        <strain evidence="3 4">DSM 23870</strain>
    </source>
</reference>
<name>A0A4Q2M2Y8_9MICO</name>
<evidence type="ECO:0000259" key="1">
    <source>
        <dbReference type="Pfam" id="PF12697"/>
    </source>
</evidence>
<reference evidence="2 5" key="2">
    <citation type="submission" date="2020-07" db="EMBL/GenBank/DDBJ databases">
        <title>Sequencing the genomes of 1000 actinobacteria strains.</title>
        <authorList>
            <person name="Klenk H.-P."/>
        </authorList>
    </citation>
    <scope>NUCLEOTIDE SEQUENCE [LARGE SCALE GENOMIC DNA]</scope>
    <source>
        <strain evidence="2 5">DSM 23870</strain>
    </source>
</reference>
<dbReference type="Proteomes" id="UP000581087">
    <property type="component" value="Unassembled WGS sequence"/>
</dbReference>
<proteinExistence type="predicted"/>
<evidence type="ECO:0000313" key="3">
    <source>
        <dbReference type="EMBL" id="RXZ86334.1"/>
    </source>
</evidence>
<dbReference type="PANTHER" id="PTHR43194">
    <property type="entry name" value="HYDROLASE ALPHA/BETA FOLD FAMILY"/>
    <property type="match status" value="1"/>
</dbReference>
<dbReference type="OrthoDB" id="5495375at2"/>
<gene>
    <name evidence="2" type="ORF">BJ972_000523</name>
    <name evidence="3" type="ORF">ESP50_11290</name>
</gene>
<dbReference type="Pfam" id="PF12697">
    <property type="entry name" value="Abhydrolase_6"/>
    <property type="match status" value="1"/>
</dbReference>
<dbReference type="AlphaFoldDB" id="A0A4Q2M2Y8"/>
<keyword evidence="3" id="KW-0378">Hydrolase</keyword>
<dbReference type="InterPro" id="IPR000073">
    <property type="entry name" value="AB_hydrolase_1"/>
</dbReference>